<proteinExistence type="predicted"/>
<reference evidence="1" key="1">
    <citation type="submission" date="2019-09" db="EMBL/GenBank/DDBJ databases">
        <title>Draft genome information of white flower Hibiscus syriacus.</title>
        <authorList>
            <person name="Kim Y.-M."/>
        </authorList>
    </citation>
    <scope>NUCLEOTIDE SEQUENCE [LARGE SCALE GENOMIC DNA]</scope>
    <source>
        <strain evidence="1">YM2019G1</strain>
    </source>
</reference>
<dbReference type="Proteomes" id="UP000436088">
    <property type="component" value="Unassembled WGS sequence"/>
</dbReference>
<protein>
    <submittedName>
        <fullName evidence="1">Uncharacterized protein</fullName>
    </submittedName>
</protein>
<gene>
    <name evidence="1" type="ORF">F3Y22_tig00110954pilonHSYRG00117</name>
</gene>
<comment type="caution">
    <text evidence="1">The sequence shown here is derived from an EMBL/GenBank/DDBJ whole genome shotgun (WGS) entry which is preliminary data.</text>
</comment>
<evidence type="ECO:0000313" key="1">
    <source>
        <dbReference type="EMBL" id="KAE8688846.1"/>
    </source>
</evidence>
<keyword evidence="2" id="KW-1185">Reference proteome</keyword>
<dbReference type="EMBL" id="VEPZ02001180">
    <property type="protein sequence ID" value="KAE8688846.1"/>
    <property type="molecule type" value="Genomic_DNA"/>
</dbReference>
<organism evidence="1 2">
    <name type="scientific">Hibiscus syriacus</name>
    <name type="common">Rose of Sharon</name>
    <dbReference type="NCBI Taxonomy" id="106335"/>
    <lineage>
        <taxon>Eukaryota</taxon>
        <taxon>Viridiplantae</taxon>
        <taxon>Streptophyta</taxon>
        <taxon>Embryophyta</taxon>
        <taxon>Tracheophyta</taxon>
        <taxon>Spermatophyta</taxon>
        <taxon>Magnoliopsida</taxon>
        <taxon>eudicotyledons</taxon>
        <taxon>Gunneridae</taxon>
        <taxon>Pentapetalae</taxon>
        <taxon>rosids</taxon>
        <taxon>malvids</taxon>
        <taxon>Malvales</taxon>
        <taxon>Malvaceae</taxon>
        <taxon>Malvoideae</taxon>
        <taxon>Hibiscus</taxon>
    </lineage>
</organism>
<name>A0A6A2ZB97_HIBSY</name>
<sequence>MTGSLTDPVLKTMQITSISKIRPCIYAEDEETLQVMSSSLSFNVGGRRLSSISDGRHDGSSPFSWSS</sequence>
<evidence type="ECO:0000313" key="2">
    <source>
        <dbReference type="Proteomes" id="UP000436088"/>
    </source>
</evidence>
<dbReference type="AlphaFoldDB" id="A0A6A2ZB97"/>
<accession>A0A6A2ZB97</accession>